<comment type="catalytic activity">
    <reaction evidence="1 5">
        <text>3'-dephospho-CoA + ATP = 2'-(5''-triphospho-alpha-D-ribosyl)-3'-dephospho-CoA + adenine</text>
        <dbReference type="Rhea" id="RHEA:15117"/>
        <dbReference type="ChEBI" id="CHEBI:16708"/>
        <dbReference type="ChEBI" id="CHEBI:30616"/>
        <dbReference type="ChEBI" id="CHEBI:57328"/>
        <dbReference type="ChEBI" id="CHEBI:61378"/>
        <dbReference type="EC" id="2.4.2.52"/>
    </reaction>
</comment>
<dbReference type="PANTHER" id="PTHR30201">
    <property type="entry name" value="TRIPHOSPHORIBOSYL-DEPHOSPHO-COA SYNTHASE"/>
    <property type="match status" value="1"/>
</dbReference>
<dbReference type="OrthoDB" id="114886at2"/>
<keyword evidence="6" id="KW-0328">Glycosyltransferase</keyword>
<dbReference type="InterPro" id="IPR002736">
    <property type="entry name" value="CitG"/>
</dbReference>
<keyword evidence="2 5" id="KW-0808">Transferase</keyword>
<gene>
    <name evidence="5 6" type="primary">mdcB</name>
    <name evidence="6" type="ORF">F1188_06835</name>
</gene>
<dbReference type="GO" id="GO:0051191">
    <property type="term" value="P:prosthetic group biosynthetic process"/>
    <property type="evidence" value="ECO:0007669"/>
    <property type="project" value="TreeGrafter"/>
</dbReference>
<dbReference type="EC" id="2.4.2.52" evidence="5"/>
<dbReference type="InterPro" id="IPR017551">
    <property type="entry name" value="TriPribosyl-deP-CoA_syn_CitG"/>
</dbReference>
<protein>
    <recommendedName>
        <fullName evidence="5">Probable 2-(5''-triphosphoribosyl)-3'-dephosphocoenzyme-A synthase</fullName>
        <shortName evidence="5">2-(5''-triphosphoribosyl)-3'-dephospho-CoA synthase</shortName>
        <ecNumber evidence="5">2.4.2.52</ecNumber>
    </recommendedName>
</protein>
<dbReference type="HAMAP" id="MF_00397">
    <property type="entry name" value="CitG"/>
    <property type="match status" value="1"/>
</dbReference>
<dbReference type="GO" id="GO:0046917">
    <property type="term" value="F:triphosphoribosyl-dephospho-CoA synthase activity"/>
    <property type="evidence" value="ECO:0007669"/>
    <property type="project" value="UniProtKB-UniRule"/>
</dbReference>
<dbReference type="Pfam" id="PF01874">
    <property type="entry name" value="CitG"/>
    <property type="match status" value="1"/>
</dbReference>
<comment type="caution">
    <text evidence="6">The sequence shown here is derived from an EMBL/GenBank/DDBJ whole genome shotgun (WGS) entry which is preliminary data.</text>
</comment>
<evidence type="ECO:0000256" key="3">
    <source>
        <dbReference type="ARBA" id="ARBA00022741"/>
    </source>
</evidence>
<comment type="similarity">
    <text evidence="5">Belongs to the CitG/MdcB family.</text>
</comment>
<dbReference type="EMBL" id="VWPJ01000005">
    <property type="protein sequence ID" value="KAA5606138.1"/>
    <property type="molecule type" value="Genomic_DNA"/>
</dbReference>
<keyword evidence="4 5" id="KW-0067">ATP-binding</keyword>
<sequence length="323" mass="34204">MEFARRTRVQKRAAEQSLEPWWRIGSAFVAGALLEVSTHPKPGLVTARSNGAHRDMSLRTFLVSTAAITPCFYQCAEAGWNHVGDPTALLPLVREIGRDYEAALLRATGGVNTQRGLLFSAGILSAAAGLLSRRNTDLTADALFQKAAAMTRGLCDRELSRDRAPATAGERLFVRYGARGIRGEVEDGFPTLSRAALPALAEARAVNAPIERALIHVLISLIAETEDTTVLWRGGPRALEWLRAEARAVLDAGGALTSQGLEAIHRLDAACIDRGISPGGSADLLAVTVGVQTLVDGALTAFGVAGSAVSARSSRAPSYTRTP</sequence>
<keyword evidence="7" id="KW-1185">Reference proteome</keyword>
<dbReference type="PANTHER" id="PTHR30201:SF2">
    <property type="entry name" value="2-(5''-TRIPHOSPHORIBOSYL)-3'-DEPHOSPHOCOENZYME-A SYNTHASE"/>
    <property type="match status" value="1"/>
</dbReference>
<comment type="function">
    <text evidence="5">Involved in the formation of 2-(5''-phosphoribosyl)-3'-dephosphocoenzyme-A, the prosthetic group of the acyl-carrier protein of the malonate decarboxylase.</text>
</comment>
<keyword evidence="3 5" id="KW-0547">Nucleotide-binding</keyword>
<dbReference type="Proteomes" id="UP000324065">
    <property type="component" value="Unassembled WGS sequence"/>
</dbReference>
<evidence type="ECO:0000313" key="7">
    <source>
        <dbReference type="Proteomes" id="UP000324065"/>
    </source>
</evidence>
<dbReference type="NCBIfam" id="TIGR03132">
    <property type="entry name" value="malonate_mdcB"/>
    <property type="match status" value="1"/>
</dbReference>
<name>A0A5M6IEZ6_9PROT</name>
<reference evidence="6 7" key="1">
    <citation type="submission" date="2019-09" db="EMBL/GenBank/DDBJ databases">
        <title>Genome sequence of Roseospira marina, one of the more divergent members of the non-sulfur purple photosynthetic bacterial family, the Rhodospirillaceae.</title>
        <authorList>
            <person name="Meyer T."/>
            <person name="Kyndt J."/>
        </authorList>
    </citation>
    <scope>NUCLEOTIDE SEQUENCE [LARGE SCALE GENOMIC DNA]</scope>
    <source>
        <strain evidence="6 7">DSM 15113</strain>
    </source>
</reference>
<dbReference type="GO" id="GO:0016757">
    <property type="term" value="F:glycosyltransferase activity"/>
    <property type="evidence" value="ECO:0007669"/>
    <property type="project" value="UniProtKB-KW"/>
</dbReference>
<dbReference type="AlphaFoldDB" id="A0A5M6IEZ6"/>
<dbReference type="InterPro" id="IPR017555">
    <property type="entry name" value="TriPribosyl-deP-CoA_syn"/>
</dbReference>
<evidence type="ECO:0000313" key="6">
    <source>
        <dbReference type="EMBL" id="KAA5606138.1"/>
    </source>
</evidence>
<dbReference type="HAMAP" id="MF_01883">
    <property type="entry name" value="MdcB"/>
    <property type="match status" value="1"/>
</dbReference>
<evidence type="ECO:0000256" key="4">
    <source>
        <dbReference type="ARBA" id="ARBA00022840"/>
    </source>
</evidence>
<evidence type="ECO:0000256" key="5">
    <source>
        <dbReference type="HAMAP-Rule" id="MF_01883"/>
    </source>
</evidence>
<organism evidence="6 7">
    <name type="scientific">Roseospira marina</name>
    <dbReference type="NCBI Taxonomy" id="140057"/>
    <lineage>
        <taxon>Bacteria</taxon>
        <taxon>Pseudomonadati</taxon>
        <taxon>Pseudomonadota</taxon>
        <taxon>Alphaproteobacteria</taxon>
        <taxon>Rhodospirillales</taxon>
        <taxon>Rhodospirillaceae</taxon>
        <taxon>Roseospira</taxon>
    </lineage>
</organism>
<accession>A0A5M6IEZ6</accession>
<dbReference type="GO" id="GO:0005524">
    <property type="term" value="F:ATP binding"/>
    <property type="evidence" value="ECO:0007669"/>
    <property type="project" value="UniProtKB-KW"/>
</dbReference>
<proteinExistence type="inferred from homology"/>
<dbReference type="Gene3D" id="1.10.4200.10">
    <property type="entry name" value="Triphosphoribosyl-dephospho-CoA protein"/>
    <property type="match status" value="1"/>
</dbReference>
<evidence type="ECO:0000256" key="2">
    <source>
        <dbReference type="ARBA" id="ARBA00022679"/>
    </source>
</evidence>
<evidence type="ECO:0000256" key="1">
    <source>
        <dbReference type="ARBA" id="ARBA00001210"/>
    </source>
</evidence>